<comment type="caution">
    <text evidence="1">The sequence shown here is derived from an EMBL/GenBank/DDBJ whole genome shotgun (WGS) entry which is preliminary data.</text>
</comment>
<protein>
    <recommendedName>
        <fullName evidence="2">LamG-like jellyroll fold domain-containing protein</fullName>
    </recommendedName>
</protein>
<dbReference type="Gene3D" id="2.60.120.200">
    <property type="match status" value="1"/>
</dbReference>
<sequence>MAGIDTYTKLMLHCDGADTSTVFTDSSISAHTFTAQDNAQIDTAQYKFGNSCGLFDGTDDYIESDDHTDWNLGGTGGGNNFTIDFWVRFNDKDVYSTLLSTYDSDGWIFERIPNGTFALFDGSWSNINPGLLVNNTWYHVALVRSGTNIKLYLNGLAQGAGYGDKDMNNDGNKIYIGGTPGGDYLNGWMEEVRISKGIARWTTNFTPPTTPYSNEEIVDISNEFNLSELETVDIPNKFNSSKLVIEDIPNKFNTVIERILGVEKLDQNQIISGDDTRVGINQYQAQTFQAGVSGVLSKVTINLHKTGSPTSFTTEIQGVDGGGKPDGNVLATETILASAIPLNVPNEVTITFSNPVAVINGNDYAIVFKSPLDGYYYLRNATSNVYINGSRNTSNNGGSSWILDELSYDFYFKTYIFDPEIDNKFRMSIEEIKDVSNKFYSRKLETVDITQEFRTKKEEEVNINNKSNTAILADLSNINNKINVTLYQLPNVFNNFYFKKKPTYNISNNFRMMKRWQIQGA</sequence>
<dbReference type="AlphaFoldDB" id="A0A0F9LW02"/>
<name>A0A0F9LW02_9ZZZZ</name>
<dbReference type="Pfam" id="PF13385">
    <property type="entry name" value="Laminin_G_3"/>
    <property type="match status" value="1"/>
</dbReference>
<accession>A0A0F9LW02</accession>
<evidence type="ECO:0000313" key="1">
    <source>
        <dbReference type="EMBL" id="KKM97598.1"/>
    </source>
</evidence>
<dbReference type="SUPFAM" id="SSF49899">
    <property type="entry name" value="Concanavalin A-like lectins/glucanases"/>
    <property type="match status" value="1"/>
</dbReference>
<organism evidence="1">
    <name type="scientific">marine sediment metagenome</name>
    <dbReference type="NCBI Taxonomy" id="412755"/>
    <lineage>
        <taxon>unclassified sequences</taxon>
        <taxon>metagenomes</taxon>
        <taxon>ecological metagenomes</taxon>
    </lineage>
</organism>
<proteinExistence type="predicted"/>
<reference evidence="1" key="1">
    <citation type="journal article" date="2015" name="Nature">
        <title>Complex archaea that bridge the gap between prokaryotes and eukaryotes.</title>
        <authorList>
            <person name="Spang A."/>
            <person name="Saw J.H."/>
            <person name="Jorgensen S.L."/>
            <person name="Zaremba-Niedzwiedzka K."/>
            <person name="Martijn J."/>
            <person name="Lind A.E."/>
            <person name="van Eijk R."/>
            <person name="Schleper C."/>
            <person name="Guy L."/>
            <person name="Ettema T.J."/>
        </authorList>
    </citation>
    <scope>NUCLEOTIDE SEQUENCE</scope>
</reference>
<evidence type="ECO:0008006" key="2">
    <source>
        <dbReference type="Google" id="ProtNLM"/>
    </source>
</evidence>
<gene>
    <name evidence="1" type="ORF">LCGC14_1166400</name>
</gene>
<dbReference type="EMBL" id="LAZR01005728">
    <property type="protein sequence ID" value="KKM97598.1"/>
    <property type="molecule type" value="Genomic_DNA"/>
</dbReference>
<dbReference type="InterPro" id="IPR013320">
    <property type="entry name" value="ConA-like_dom_sf"/>
</dbReference>